<dbReference type="InterPro" id="IPR027417">
    <property type="entry name" value="P-loop_NTPase"/>
</dbReference>
<protein>
    <recommendedName>
        <fullName evidence="1">Helicase ATP-binding domain-containing protein</fullName>
    </recommendedName>
</protein>
<dbReference type="Proteomes" id="UP001190002">
    <property type="component" value="Unassembled WGS sequence"/>
</dbReference>
<dbReference type="Gene3D" id="3.40.50.300">
    <property type="entry name" value="P-loop containing nucleotide triphosphate hydrolases"/>
    <property type="match status" value="1"/>
</dbReference>
<dbReference type="InterPro" id="IPR014001">
    <property type="entry name" value="Helicase_ATP-bd"/>
</dbReference>
<dbReference type="AlphaFoldDB" id="A0AAD2B1H0"/>
<dbReference type="Pfam" id="PF00270">
    <property type="entry name" value="DEAD"/>
    <property type="match status" value="1"/>
</dbReference>
<dbReference type="EMBL" id="CATVXE010000030">
    <property type="protein sequence ID" value="CAJ0696905.1"/>
    <property type="molecule type" value="Genomic_DNA"/>
</dbReference>
<evidence type="ECO:0000313" key="3">
    <source>
        <dbReference type="Proteomes" id="UP001190002"/>
    </source>
</evidence>
<dbReference type="SMART" id="SM00487">
    <property type="entry name" value="DEXDc"/>
    <property type="match status" value="1"/>
</dbReference>
<dbReference type="PROSITE" id="PS51192">
    <property type="entry name" value="HELICASE_ATP_BIND_1"/>
    <property type="match status" value="1"/>
</dbReference>
<gene>
    <name evidence="2" type="ORF">R77591_04682</name>
</gene>
<dbReference type="GO" id="GO:0005524">
    <property type="term" value="F:ATP binding"/>
    <property type="evidence" value="ECO:0007669"/>
    <property type="project" value="InterPro"/>
</dbReference>
<feature type="domain" description="Helicase ATP-binding" evidence="1">
    <location>
        <begin position="427"/>
        <end position="585"/>
    </location>
</feature>
<comment type="caution">
    <text evidence="2">The sequence shown here is derived from an EMBL/GenBank/DDBJ whole genome shotgun (WGS) entry which is preliminary data.</text>
</comment>
<reference evidence="2" key="1">
    <citation type="submission" date="2023-07" db="EMBL/GenBank/DDBJ databases">
        <authorList>
            <person name="Peeters C."/>
        </authorList>
    </citation>
    <scope>NUCLEOTIDE SEQUENCE</scope>
    <source>
        <strain evidence="2">R-77591</strain>
    </source>
</reference>
<name>A0AAD2B1H0_9RALS</name>
<dbReference type="SUPFAM" id="SSF52540">
    <property type="entry name" value="P-loop containing nucleoside triphosphate hydrolases"/>
    <property type="match status" value="1"/>
</dbReference>
<dbReference type="GO" id="GO:0003676">
    <property type="term" value="F:nucleic acid binding"/>
    <property type="evidence" value="ECO:0007669"/>
    <property type="project" value="InterPro"/>
</dbReference>
<proteinExistence type="predicted"/>
<accession>A0AAD2B1H0</accession>
<sequence>MYFNSIFMEGARLPTGISFQPNSISHVPATVPIVAGGSYVTVLTSQDHPVNKRYYRDEAGSVQKENFQNAFLYSVKTVPANGIEDLARVVESHSANPQCILIRDLPVSVTPTWVRKTKENFAEHPEGSPWAMLDFDNIKVPEGMDPLSHEAIEWVIARLPAEFHSTTYFYQYSASAGILGADGVPLKSGLNVHLFFWLDRRIPGKQLAAYLSLHCMETGFYKLEANKGDVVGLVPGVDPALLNSPVQAHYIAAPTIGDGVVCQLTPEKRQGLVRKTGQSVTVPELAETVGRQARTLKAQLVNEYKRTHGYKTRTTETNVRGKVAVTRYSVAPNRSGQPAKQGRNLVDTKLSDDGKFLTLFFEGESSSGSWYVPKQRPQFGIRHGDGETVPLKELSPGAHDYVRDTLGWFSEIPHHHLALVDGFLPPLADFATAKVSLVLSPTGSGKTTAAVGWIGDQIEQRRIVFYAGPTIALVNQMRGDLTEAGLNPVYYKDAIGPNFPRSGVIVTTYDSLPRLLKNAYDGALSHVLILDEIHQGLDRCMANSKRLAYLESALGKARQTLLLTGTLTDVQRHAVTEVCKQALGGLTEEHYCCYEFASSKANPLELKPSECFDSDLAALLQDFKDKLSRNEALPRFVMLVDTSKMEMYRRLLAQYGLTDQAMVVSRQEDTEADIEAARTSTLPILIASPLFALGLNFVREPEILWARFIHVPADTNQIIQTVNRANRGQVQCQVRIYGNVQPDVSFALPNSARLRKEIAERLQGEASIAGFLEEHLQIDRGLYNCLREAERNSQIALSVLVRDNAIQNFDIVVRTKTVVDRDAAAPVKEARKAASLSYQQAVIDEAALAPRYGTLGVMVNLQALRSERKNRWKEADPKLDLQLRNEEAGLVMAGFGIQDPVAAQRVKASKILRLLGEESPWISSQYARDSHPDWAKVEAEKTDKIVVLLEKLDDLKAGRIDAEDLSAALTRNGRLGEAFMALAGSDSEFQTVGRNIERLKTAREKFRTKGGAAERSRVREDGLELLRELLEPLGVTYGKKESRGRQVTDNTKPIVPPTWDLPEMILVLQRQAVRLRALPKGQKEPVIVAWDHPLNGPPMPRQVCESCVFFHQNACCRGFSTDWQSSAVEAVGSRCDQFKRFKIELMLH</sequence>
<evidence type="ECO:0000259" key="1">
    <source>
        <dbReference type="PROSITE" id="PS51192"/>
    </source>
</evidence>
<evidence type="ECO:0000313" key="2">
    <source>
        <dbReference type="EMBL" id="CAJ0696905.1"/>
    </source>
</evidence>
<dbReference type="InterPro" id="IPR011545">
    <property type="entry name" value="DEAD/DEAH_box_helicase_dom"/>
</dbReference>
<organism evidence="2 3">
    <name type="scientific">Ralstonia mannitolilytica</name>
    <dbReference type="NCBI Taxonomy" id="105219"/>
    <lineage>
        <taxon>Bacteria</taxon>
        <taxon>Pseudomonadati</taxon>
        <taxon>Pseudomonadota</taxon>
        <taxon>Betaproteobacteria</taxon>
        <taxon>Burkholderiales</taxon>
        <taxon>Burkholderiaceae</taxon>
        <taxon>Ralstonia</taxon>
    </lineage>
</organism>